<sequence length="79" mass="8760">VHDGIEMERLGLPTASIITHVFNNTAKAMTRMMGVPDFEYIVAEHPLSSLTDEECRERAETLFPDVERILVGSAVAKSD</sequence>
<protein>
    <recommendedName>
        <fullName evidence="1">UGSC-like domain-containing protein</fullName>
    </recommendedName>
</protein>
<organism evidence="2">
    <name type="scientific">marine metagenome</name>
    <dbReference type="NCBI Taxonomy" id="408172"/>
    <lineage>
        <taxon>unclassified sequences</taxon>
        <taxon>metagenomes</taxon>
        <taxon>ecological metagenomes</taxon>
    </lineage>
</organism>
<name>A0A382RC37_9ZZZZ</name>
<evidence type="ECO:0000259" key="1">
    <source>
        <dbReference type="Pfam" id="PF24696"/>
    </source>
</evidence>
<reference evidence="2" key="1">
    <citation type="submission" date="2018-05" db="EMBL/GenBank/DDBJ databases">
        <authorList>
            <person name="Lanie J.A."/>
            <person name="Ng W.-L."/>
            <person name="Kazmierczak K.M."/>
            <person name="Andrzejewski T.M."/>
            <person name="Davidsen T.M."/>
            <person name="Wayne K.J."/>
            <person name="Tettelin H."/>
            <person name="Glass J.I."/>
            <person name="Rusch D."/>
            <person name="Podicherti R."/>
            <person name="Tsui H.-C.T."/>
            <person name="Winkler M.E."/>
        </authorList>
    </citation>
    <scope>NUCLEOTIDE SEQUENCE</scope>
</reference>
<dbReference type="Pfam" id="PF24696">
    <property type="entry name" value="UGSC"/>
    <property type="match status" value="1"/>
</dbReference>
<evidence type="ECO:0000313" key="2">
    <source>
        <dbReference type="EMBL" id="SVC94121.1"/>
    </source>
</evidence>
<dbReference type="InterPro" id="IPR057767">
    <property type="entry name" value="UGSC-like_dom"/>
</dbReference>
<accession>A0A382RC37</accession>
<gene>
    <name evidence="2" type="ORF">METZ01_LOCUS346975</name>
</gene>
<dbReference type="EMBL" id="UINC01119952">
    <property type="protein sequence ID" value="SVC94121.1"/>
    <property type="molecule type" value="Genomic_DNA"/>
</dbReference>
<feature type="non-terminal residue" evidence="2">
    <location>
        <position position="1"/>
    </location>
</feature>
<feature type="domain" description="UGSC-like" evidence="1">
    <location>
        <begin position="1"/>
        <end position="71"/>
    </location>
</feature>
<dbReference type="AlphaFoldDB" id="A0A382RC37"/>
<proteinExistence type="predicted"/>